<dbReference type="Proteomes" id="UP000509626">
    <property type="component" value="Chromosome"/>
</dbReference>
<keyword evidence="3" id="KW-1185">Reference proteome</keyword>
<name>A0A7D5Q7N5_9EURY</name>
<dbReference type="AlphaFoldDB" id="A0A7D5Q7N5"/>
<gene>
    <name evidence="2" type="ORF">HUG12_00620</name>
</gene>
<dbReference type="RefSeq" id="WP_179266923.1">
    <property type="nucleotide sequence ID" value="NZ_CP058579.1"/>
</dbReference>
<dbReference type="EMBL" id="CP058579">
    <property type="protein sequence ID" value="QLG60337.1"/>
    <property type="molecule type" value="Genomic_DNA"/>
</dbReference>
<evidence type="ECO:0000256" key="1">
    <source>
        <dbReference type="SAM" id="MobiDB-lite"/>
    </source>
</evidence>
<feature type="region of interest" description="Disordered" evidence="1">
    <location>
        <begin position="218"/>
        <end position="241"/>
    </location>
</feature>
<dbReference type="GeneID" id="56035917"/>
<dbReference type="KEGG" id="halu:HUG12_00620"/>
<sequence>MTVERPFAPETVPERLNATTDWDHHKETHRTLVRNGSGASFVYSEATRDGPITAPTSYDLSLKFAQTTDVASGTMLRKNSYGSDSPIETIEYYNEPSTLHAHAIHHAGGKTYEDIEHVPVEEESSAELATATDRWAWDGRTVFDAIDDVTWEYVTHETRSDGQQVSIYEATSIRDDRDVVEGQLQITDTGVVVAASIVTSDPQAERLSRTEFSLTLGPQDIPEPEWTERAEGRHVIDLDDR</sequence>
<evidence type="ECO:0000313" key="2">
    <source>
        <dbReference type="EMBL" id="QLG60337.1"/>
    </source>
</evidence>
<protein>
    <submittedName>
        <fullName evidence="2">Uncharacterized protein</fullName>
    </submittedName>
</protein>
<proteinExistence type="predicted"/>
<evidence type="ECO:0000313" key="3">
    <source>
        <dbReference type="Proteomes" id="UP000509626"/>
    </source>
</evidence>
<reference evidence="2 3" key="1">
    <citation type="submission" date="2020-06" db="EMBL/GenBank/DDBJ databases">
        <title>NJ-3-1, isolated from saline soil.</title>
        <authorList>
            <person name="Cui H.L."/>
            <person name="Shi X."/>
        </authorList>
    </citation>
    <scope>NUCLEOTIDE SEQUENCE [LARGE SCALE GENOMIC DNA]</scope>
    <source>
        <strain evidence="2 3">NJ-3-1</strain>
    </source>
</reference>
<accession>A0A7D5Q7N5</accession>
<feature type="compositionally biased region" description="Basic and acidic residues" evidence="1">
    <location>
        <begin position="226"/>
        <end position="241"/>
    </location>
</feature>
<organism evidence="2 3">
    <name type="scientific">Halorarum salinum</name>
    <dbReference type="NCBI Taxonomy" id="2743089"/>
    <lineage>
        <taxon>Archaea</taxon>
        <taxon>Methanobacteriati</taxon>
        <taxon>Methanobacteriota</taxon>
        <taxon>Stenosarchaea group</taxon>
        <taxon>Halobacteria</taxon>
        <taxon>Halobacteriales</taxon>
        <taxon>Haloferacaceae</taxon>
        <taxon>Halorarum</taxon>
    </lineage>
</organism>